<evidence type="ECO:0000313" key="2">
    <source>
        <dbReference type="EMBL" id="EPR34603.1"/>
    </source>
</evidence>
<dbReference type="STRING" id="1121439.dsat_2645"/>
<dbReference type="OrthoDB" id="9784811at2"/>
<dbReference type="InterPro" id="IPR011330">
    <property type="entry name" value="Glyco_hydro/deAcase_b/a-brl"/>
</dbReference>
<proteinExistence type="predicted"/>
<evidence type="ECO:0000256" key="1">
    <source>
        <dbReference type="SAM" id="Phobius"/>
    </source>
</evidence>
<dbReference type="EMBL" id="ATHI01000007">
    <property type="protein sequence ID" value="EPR34603.1"/>
    <property type="molecule type" value="Genomic_DNA"/>
</dbReference>
<keyword evidence="1" id="KW-0472">Membrane</keyword>
<dbReference type="SUPFAM" id="SSF88713">
    <property type="entry name" value="Glycoside hydrolase/deacetylase"/>
    <property type="match status" value="1"/>
</dbReference>
<dbReference type="Gene3D" id="3.20.20.370">
    <property type="entry name" value="Glycoside hydrolase/deacetylase"/>
    <property type="match status" value="1"/>
</dbReference>
<evidence type="ECO:0008006" key="4">
    <source>
        <dbReference type="Google" id="ProtNLM"/>
    </source>
</evidence>
<dbReference type="Proteomes" id="UP000014975">
    <property type="component" value="Unassembled WGS sequence"/>
</dbReference>
<reference evidence="2 3" key="1">
    <citation type="journal article" date="2013" name="Genome Announc.">
        <title>Draft genome sequences for three mercury-methylating, sulfate-reducing bacteria.</title>
        <authorList>
            <person name="Brown S.D."/>
            <person name="Hurt R.A.Jr."/>
            <person name="Gilmour C.C."/>
            <person name="Elias D.A."/>
        </authorList>
    </citation>
    <scope>NUCLEOTIDE SEQUENCE [LARGE SCALE GENOMIC DNA]</scope>
    <source>
        <strain evidence="2 3">DSM 16529</strain>
    </source>
</reference>
<dbReference type="AlphaFoldDB" id="S7UQL7"/>
<name>S7UQL7_9BACT</name>
<feature type="transmembrane region" description="Helical" evidence="1">
    <location>
        <begin position="25"/>
        <end position="45"/>
    </location>
</feature>
<keyword evidence="1" id="KW-1133">Transmembrane helix</keyword>
<sequence>MQRWRQALSEADFGRRLRAFARRRWPWLAVAVFILVFGMAAAWLASFGNKPSPVAAPAPESSVVGHVGLVFEDYSGVAFEDELKRVDYSLLLTLRDTGVDPERFSLQEVTHIHEDDLDYLRQTILVRTRSSVDEFTALLKTHLTEHAPNSVVAAGDDGILRLSLMGRPTHELRLAPPETPPPTLPLRLSGQGVLAIVIDDLGENRSFAKALTRLPFPVTFAIWPHASHTAAVARTATAAGLDVIIHQPMEPKGYPRINPGPGALLTNMSEDEIRVAIRDSIARLPQAVGMNNHMGSAFTADAKAMRAVMAELAQKGLFFLDSRTSNISAANATAAEFNVVFLGRHIFLDNVPDEEAVLMQLHKAERIALKNGAAVAIGHPHPGTLAALERFATKHAPGLTMVPVSQLAGRVLRQDRATASSKPSTGAGTP</sequence>
<dbReference type="RefSeq" id="WP_020886530.1">
    <property type="nucleotide sequence ID" value="NZ_ATHI01000007.1"/>
</dbReference>
<dbReference type="Pfam" id="PF04748">
    <property type="entry name" value="Polysacc_deac_2"/>
    <property type="match status" value="1"/>
</dbReference>
<dbReference type="PATRIC" id="fig|1121439.3.peg.1048"/>
<evidence type="ECO:0000313" key="3">
    <source>
        <dbReference type="Proteomes" id="UP000014975"/>
    </source>
</evidence>
<organism evidence="2 3">
    <name type="scientific">Alkalidesulfovibrio alkalitolerans DSM 16529</name>
    <dbReference type="NCBI Taxonomy" id="1121439"/>
    <lineage>
        <taxon>Bacteria</taxon>
        <taxon>Pseudomonadati</taxon>
        <taxon>Thermodesulfobacteriota</taxon>
        <taxon>Desulfovibrionia</taxon>
        <taxon>Desulfovibrionales</taxon>
        <taxon>Desulfovibrionaceae</taxon>
        <taxon>Alkalidesulfovibrio</taxon>
    </lineage>
</organism>
<dbReference type="eggNOG" id="COG2861">
    <property type="taxonomic scope" value="Bacteria"/>
</dbReference>
<keyword evidence="3" id="KW-1185">Reference proteome</keyword>
<comment type="caution">
    <text evidence="2">The sequence shown here is derived from an EMBL/GenBank/DDBJ whole genome shotgun (WGS) entry which is preliminary data.</text>
</comment>
<dbReference type="InterPro" id="IPR006837">
    <property type="entry name" value="Divergent_DAC"/>
</dbReference>
<dbReference type="PANTHER" id="PTHR30105">
    <property type="entry name" value="UNCHARACTERIZED YIBQ-RELATED"/>
    <property type="match status" value="1"/>
</dbReference>
<accession>S7UQL7</accession>
<dbReference type="GO" id="GO:0005975">
    <property type="term" value="P:carbohydrate metabolic process"/>
    <property type="evidence" value="ECO:0007669"/>
    <property type="project" value="InterPro"/>
</dbReference>
<keyword evidence="1" id="KW-0812">Transmembrane</keyword>
<gene>
    <name evidence="2" type="ORF">dsat_2645</name>
</gene>
<protein>
    <recommendedName>
        <fullName evidence="4">Divergent polysaccharide deacetylase family protein</fullName>
    </recommendedName>
</protein>
<dbReference type="CDD" id="cd10936">
    <property type="entry name" value="CE4_DAC2"/>
    <property type="match status" value="1"/>
</dbReference>
<dbReference type="PANTHER" id="PTHR30105:SF2">
    <property type="entry name" value="DIVERGENT POLYSACCHARIDE DEACETYLASE SUPERFAMILY"/>
    <property type="match status" value="1"/>
</dbReference>